<name>A0A650CL66_SULOH</name>
<reference evidence="2 5" key="2">
    <citation type="submission" date="2020-08" db="EMBL/GenBank/DDBJ databases">
        <title>Genomic Encyclopedia of Type Strains, Phase IV (KMG-IV): sequencing the most valuable type-strain genomes for metagenomic binning, comparative biology and taxonomic classification.</title>
        <authorList>
            <person name="Goeker M."/>
        </authorList>
    </citation>
    <scope>NUCLEOTIDE SEQUENCE [LARGE SCALE GENOMIC DNA]</scope>
    <source>
        <strain evidence="2 5">DSM 12421</strain>
    </source>
</reference>
<evidence type="ECO:0000313" key="5">
    <source>
        <dbReference type="Proteomes" id="UP000582213"/>
    </source>
</evidence>
<dbReference type="PANTHER" id="PTHR37030">
    <property type="entry name" value="NUCLEOTIDYLTRANSFERASE"/>
    <property type="match status" value="1"/>
</dbReference>
<accession>A0A650CL66</accession>
<proteinExistence type="predicted"/>
<dbReference type="GO" id="GO:0016779">
    <property type="term" value="F:nucleotidyltransferase activity"/>
    <property type="evidence" value="ECO:0007669"/>
    <property type="project" value="InterPro"/>
</dbReference>
<feature type="domain" description="Polymerase nucleotidyl transferase" evidence="1">
    <location>
        <begin position="25"/>
        <end position="106"/>
    </location>
</feature>
<protein>
    <submittedName>
        <fullName evidence="3">Nucleotidyltransferase domain-containing protein</fullName>
    </submittedName>
</protein>
<dbReference type="PANTHER" id="PTHR37030:SF1">
    <property type="entry name" value="NUCLEOTIDYLTRANSFERASE"/>
    <property type="match status" value="1"/>
</dbReference>
<dbReference type="RefSeq" id="WP_156015705.1">
    <property type="nucleotide sequence ID" value="NZ_CP045484.1"/>
</dbReference>
<dbReference type="SUPFAM" id="SSF81301">
    <property type="entry name" value="Nucleotidyltransferase"/>
    <property type="match status" value="1"/>
</dbReference>
<reference evidence="3 4" key="1">
    <citation type="submission" date="2019-10" db="EMBL/GenBank/DDBJ databases">
        <title>Genome Sequences from Six Type Strain Members of the Archaeal Family Sulfolobaceae: Acidianus ambivalens, Acidianus infernus, Metallosphaera prunae, Stygiolobus azoricus, Sulfolobus metallicus, and Sulfurisphaera ohwakuensis.</title>
        <authorList>
            <person name="Counts J.A."/>
            <person name="Kelly R.M."/>
        </authorList>
    </citation>
    <scope>NUCLEOTIDE SEQUENCE [LARGE SCALE GENOMIC DNA]</scope>
    <source>
        <strain evidence="3 4">TA-1</strain>
    </source>
</reference>
<dbReference type="Gene3D" id="3.30.460.10">
    <property type="entry name" value="Beta Polymerase, domain 2"/>
    <property type="match status" value="1"/>
</dbReference>
<sequence>MSLIDILEENMKRRERYLKEVDYYLKKIKEVARNIDPTARVILFGSYVRGNFRPDSDIDVLIIANVKDIYDRLKIYHEINEVIGSPNPFEIHVINEEEYKGWYSRFIDVYREI</sequence>
<evidence type="ECO:0000313" key="2">
    <source>
        <dbReference type="EMBL" id="MBB5255154.1"/>
    </source>
</evidence>
<dbReference type="InterPro" id="IPR002934">
    <property type="entry name" value="Polymerase_NTP_transf_dom"/>
</dbReference>
<dbReference type="OrthoDB" id="9287at2157"/>
<gene>
    <name evidence="3" type="ORF">D1869_14235</name>
    <name evidence="2" type="ORF">HNQ62_002929</name>
</gene>
<organism evidence="3 4">
    <name type="scientific">Sulfurisphaera ohwakuensis</name>
    <dbReference type="NCBI Taxonomy" id="69656"/>
    <lineage>
        <taxon>Archaea</taxon>
        <taxon>Thermoproteota</taxon>
        <taxon>Thermoprotei</taxon>
        <taxon>Sulfolobales</taxon>
        <taxon>Sulfolobaceae</taxon>
        <taxon>Sulfurisphaera</taxon>
    </lineage>
</organism>
<dbReference type="Proteomes" id="UP000427373">
    <property type="component" value="Chromosome"/>
</dbReference>
<dbReference type="GeneID" id="42802425"/>
<dbReference type="InterPro" id="IPR043519">
    <property type="entry name" value="NT_sf"/>
</dbReference>
<dbReference type="Pfam" id="PF01909">
    <property type="entry name" value="NTP_transf_2"/>
    <property type="match status" value="1"/>
</dbReference>
<dbReference type="CDD" id="cd05403">
    <property type="entry name" value="NT_KNTase_like"/>
    <property type="match status" value="1"/>
</dbReference>
<keyword evidence="3" id="KW-0808">Transferase</keyword>
<evidence type="ECO:0000259" key="1">
    <source>
        <dbReference type="Pfam" id="PF01909"/>
    </source>
</evidence>
<evidence type="ECO:0000313" key="3">
    <source>
        <dbReference type="EMBL" id="QGR18217.1"/>
    </source>
</evidence>
<dbReference type="Proteomes" id="UP000582213">
    <property type="component" value="Unassembled WGS sequence"/>
</dbReference>
<evidence type="ECO:0000313" key="4">
    <source>
        <dbReference type="Proteomes" id="UP000427373"/>
    </source>
</evidence>
<dbReference type="AlphaFoldDB" id="A0A650CL66"/>
<dbReference type="KEGG" id="soh:D1869_14235"/>
<dbReference type="EMBL" id="JACHFY010000047">
    <property type="protein sequence ID" value="MBB5255154.1"/>
    <property type="molecule type" value="Genomic_DNA"/>
</dbReference>
<dbReference type="EMBL" id="CP045484">
    <property type="protein sequence ID" value="QGR18217.1"/>
    <property type="molecule type" value="Genomic_DNA"/>
</dbReference>
<keyword evidence="4" id="KW-1185">Reference proteome</keyword>